<evidence type="ECO:0000259" key="6">
    <source>
        <dbReference type="PROSITE" id="PS51123"/>
    </source>
</evidence>
<comment type="subcellular location">
    <subcellularLocation>
        <location evidence="1">Cell outer membrane</location>
    </subcellularLocation>
</comment>
<dbReference type="SUPFAM" id="SSF103088">
    <property type="entry name" value="OmpA-like"/>
    <property type="match status" value="2"/>
</dbReference>
<feature type="signal peptide" evidence="5">
    <location>
        <begin position="1"/>
        <end position="20"/>
    </location>
</feature>
<dbReference type="InterPro" id="IPR006665">
    <property type="entry name" value="OmpA-like"/>
</dbReference>
<gene>
    <name evidence="7" type="ORF">H4K34_15425</name>
</gene>
<sequence>MSLKPILLLSLVLSSSFLRAQQDTLVYFEVRFDLDSDRLKASEKESLDSLLLQYPISILKGVKLYGHTDSLADIDYNRKLSKRRVLSVLQYLVYQKLDPRLASTDFYGEEKPRYSNAPEERFKNRRVELEFLVDLSLLPDPERKISEQSLETGTKIRLANLNFVGNQAIPMWHSMDELRELLLVMERNPELEIKLHGHVCCSNDFELSVARARMVYDFLLSQGISKNRIEYEGHGNRQPLFDEVDEKSRALNRRVEAEILFNDSKRKEAEAKARLRVEAPVMNVQFIKGNARLSPSGDFMLSLIADMLKESEGLFFEFEVYDNINDSRLSAQRASAIERTFRKKGVKNNLFKVNTLAYRPGLEQSADINLIRVKLIEK</sequence>
<proteinExistence type="predicted"/>
<dbReference type="Pfam" id="PF00691">
    <property type="entry name" value="OmpA"/>
    <property type="match status" value="2"/>
</dbReference>
<dbReference type="CDD" id="cd07185">
    <property type="entry name" value="OmpA_C-like"/>
    <property type="match status" value="2"/>
</dbReference>
<accession>A0A7H0VDF1</accession>
<dbReference type="Proteomes" id="UP000516305">
    <property type="component" value="Chromosome"/>
</dbReference>
<dbReference type="Gene3D" id="3.30.1330.60">
    <property type="entry name" value="OmpA-like domain"/>
    <property type="match status" value="2"/>
</dbReference>
<evidence type="ECO:0000256" key="4">
    <source>
        <dbReference type="PROSITE-ProRule" id="PRU00473"/>
    </source>
</evidence>
<feature type="domain" description="OmpA-like" evidence="6">
    <location>
        <begin position="19"/>
        <end position="135"/>
    </location>
</feature>
<evidence type="ECO:0000256" key="3">
    <source>
        <dbReference type="ARBA" id="ARBA00023237"/>
    </source>
</evidence>
<keyword evidence="2 4" id="KW-0472">Membrane</keyword>
<evidence type="ECO:0000313" key="7">
    <source>
        <dbReference type="EMBL" id="QNR23749.1"/>
    </source>
</evidence>
<feature type="chain" id="PRO_5029006807" evidence="5">
    <location>
        <begin position="21"/>
        <end position="378"/>
    </location>
</feature>
<dbReference type="EMBL" id="CP060139">
    <property type="protein sequence ID" value="QNR23749.1"/>
    <property type="molecule type" value="Genomic_DNA"/>
</dbReference>
<evidence type="ECO:0000313" key="8">
    <source>
        <dbReference type="Proteomes" id="UP000516305"/>
    </source>
</evidence>
<feature type="domain" description="OmpA-like" evidence="6">
    <location>
        <begin position="151"/>
        <end position="263"/>
    </location>
</feature>
<keyword evidence="5" id="KW-0732">Signal</keyword>
<organism evidence="7 8">
    <name type="scientific">Croceimicrobium hydrocarbonivorans</name>
    <dbReference type="NCBI Taxonomy" id="2761580"/>
    <lineage>
        <taxon>Bacteria</taxon>
        <taxon>Pseudomonadati</taxon>
        <taxon>Bacteroidota</taxon>
        <taxon>Flavobacteriia</taxon>
        <taxon>Flavobacteriales</taxon>
        <taxon>Owenweeksiaceae</taxon>
        <taxon>Croceimicrobium</taxon>
    </lineage>
</organism>
<name>A0A7H0VDF1_9FLAO</name>
<reference evidence="7 8" key="1">
    <citation type="submission" date="2020-08" db="EMBL/GenBank/DDBJ databases">
        <title>Croceimicrobium hydrocarbonivorans gen. nov., sp. nov., a novel marine bacterium isolated from a bacterial consortium that degrades polyethylene terephthalate.</title>
        <authorList>
            <person name="Liu R."/>
        </authorList>
    </citation>
    <scope>NUCLEOTIDE SEQUENCE [LARGE SCALE GENOMIC DNA]</scope>
    <source>
        <strain evidence="7 8">A20-9</strain>
    </source>
</reference>
<protein>
    <submittedName>
        <fullName evidence="7">OmpA family protein</fullName>
    </submittedName>
</protein>
<dbReference type="InterPro" id="IPR036737">
    <property type="entry name" value="OmpA-like_sf"/>
</dbReference>
<dbReference type="PROSITE" id="PS51123">
    <property type="entry name" value="OMPA_2"/>
    <property type="match status" value="2"/>
</dbReference>
<dbReference type="PANTHER" id="PTHR30329">
    <property type="entry name" value="STATOR ELEMENT OF FLAGELLAR MOTOR COMPLEX"/>
    <property type="match status" value="1"/>
</dbReference>
<dbReference type="AlphaFoldDB" id="A0A7H0VDF1"/>
<dbReference type="PRINTS" id="PR01021">
    <property type="entry name" value="OMPADOMAIN"/>
</dbReference>
<evidence type="ECO:0000256" key="5">
    <source>
        <dbReference type="SAM" id="SignalP"/>
    </source>
</evidence>
<evidence type="ECO:0000256" key="2">
    <source>
        <dbReference type="ARBA" id="ARBA00023136"/>
    </source>
</evidence>
<evidence type="ECO:0000256" key="1">
    <source>
        <dbReference type="ARBA" id="ARBA00004442"/>
    </source>
</evidence>
<dbReference type="InterPro" id="IPR050330">
    <property type="entry name" value="Bact_OuterMem_StrucFunc"/>
</dbReference>
<dbReference type="KEGG" id="chyd:H4K34_15425"/>
<dbReference type="InterPro" id="IPR006664">
    <property type="entry name" value="OMP_bac"/>
</dbReference>
<dbReference type="GO" id="GO:0009279">
    <property type="term" value="C:cell outer membrane"/>
    <property type="evidence" value="ECO:0007669"/>
    <property type="project" value="UniProtKB-SubCell"/>
</dbReference>
<keyword evidence="8" id="KW-1185">Reference proteome</keyword>
<keyword evidence="3" id="KW-0998">Cell outer membrane</keyword>
<dbReference type="RefSeq" id="WP_210758284.1">
    <property type="nucleotide sequence ID" value="NZ_CP060139.1"/>
</dbReference>
<dbReference type="PANTHER" id="PTHR30329:SF21">
    <property type="entry name" value="LIPOPROTEIN YIAD-RELATED"/>
    <property type="match status" value="1"/>
</dbReference>